<feature type="domain" description="YCII-related" evidence="2">
    <location>
        <begin position="4"/>
        <end position="98"/>
    </location>
</feature>
<dbReference type="Pfam" id="PF03795">
    <property type="entry name" value="YCII"/>
    <property type="match status" value="1"/>
</dbReference>
<dbReference type="AlphaFoldDB" id="A0A5B1M0E4"/>
<dbReference type="InterPro" id="IPR011008">
    <property type="entry name" value="Dimeric_a/b-barrel"/>
</dbReference>
<dbReference type="PANTHER" id="PTHR35174:SF3">
    <property type="entry name" value="BLL7171 PROTEIN"/>
    <property type="match status" value="1"/>
</dbReference>
<evidence type="ECO:0000256" key="1">
    <source>
        <dbReference type="ARBA" id="ARBA00007689"/>
    </source>
</evidence>
<proteinExistence type="inferred from homology"/>
<evidence type="ECO:0000259" key="2">
    <source>
        <dbReference type="Pfam" id="PF03795"/>
    </source>
</evidence>
<dbReference type="PANTHER" id="PTHR35174">
    <property type="entry name" value="BLL7171 PROTEIN-RELATED"/>
    <property type="match status" value="1"/>
</dbReference>
<keyword evidence="4" id="KW-1185">Reference proteome</keyword>
<evidence type="ECO:0000313" key="3">
    <source>
        <dbReference type="EMBL" id="KAA1425938.1"/>
    </source>
</evidence>
<dbReference type="EMBL" id="VUJW01000010">
    <property type="protein sequence ID" value="KAA1425938.1"/>
    <property type="molecule type" value="Genomic_DNA"/>
</dbReference>
<dbReference type="RefSeq" id="WP_149751565.1">
    <property type="nucleotide sequence ID" value="NZ_VUJW01000010.1"/>
</dbReference>
<name>A0A5B1M0E4_9ACTN</name>
<comment type="similarity">
    <text evidence="1">Belongs to the YciI family.</text>
</comment>
<reference evidence="3 4" key="2">
    <citation type="submission" date="2019-09" db="EMBL/GenBank/DDBJ databases">
        <authorList>
            <person name="Jin C."/>
        </authorList>
    </citation>
    <scope>NUCLEOTIDE SEQUENCE [LARGE SCALE GENOMIC DNA]</scope>
    <source>
        <strain evidence="3 4">BN140041</strain>
    </source>
</reference>
<gene>
    <name evidence="3" type="ORF">F0U47_16505</name>
</gene>
<dbReference type="InterPro" id="IPR005545">
    <property type="entry name" value="YCII"/>
</dbReference>
<dbReference type="Proteomes" id="UP000324351">
    <property type="component" value="Unassembled WGS sequence"/>
</dbReference>
<protein>
    <recommendedName>
        <fullName evidence="2">YCII-related domain-containing protein</fullName>
    </recommendedName>
</protein>
<comment type="caution">
    <text evidence="3">The sequence shown here is derived from an EMBL/GenBank/DDBJ whole genome shotgun (WGS) entry which is preliminary data.</text>
</comment>
<reference evidence="3 4" key="1">
    <citation type="submission" date="2019-09" db="EMBL/GenBank/DDBJ databases">
        <title>Nocardioides panacisoli sp. nov., isolated from the soil of a ginseng field.</title>
        <authorList>
            <person name="Cho C."/>
        </authorList>
    </citation>
    <scope>NUCLEOTIDE SEQUENCE [LARGE SCALE GENOMIC DNA]</scope>
    <source>
        <strain evidence="3 4">BN140041</strain>
    </source>
</reference>
<sequence length="124" mass="13284">MTTYVVLLPGDEDAWEALSPEEQGTVFARHEEFSRALAERGHTVTGGAELTHSRTTRQVRRNADGGVAVTDGPYAETVEQLSGFYLVESDDLDDLVQVCAILADVGGPPVEVRAAVDHSGDSEV</sequence>
<evidence type="ECO:0000313" key="4">
    <source>
        <dbReference type="Proteomes" id="UP000324351"/>
    </source>
</evidence>
<organism evidence="3 4">
    <name type="scientific">Nocardioides antri</name>
    <dbReference type="NCBI Taxonomy" id="2607659"/>
    <lineage>
        <taxon>Bacteria</taxon>
        <taxon>Bacillati</taxon>
        <taxon>Actinomycetota</taxon>
        <taxon>Actinomycetes</taxon>
        <taxon>Propionibacteriales</taxon>
        <taxon>Nocardioidaceae</taxon>
        <taxon>Nocardioides</taxon>
    </lineage>
</organism>
<accession>A0A5B1M0E4</accession>
<dbReference type="SUPFAM" id="SSF54909">
    <property type="entry name" value="Dimeric alpha+beta barrel"/>
    <property type="match status" value="1"/>
</dbReference>
<dbReference type="Gene3D" id="3.30.70.1060">
    <property type="entry name" value="Dimeric alpha+beta barrel"/>
    <property type="match status" value="1"/>
</dbReference>